<evidence type="ECO:0000256" key="3">
    <source>
        <dbReference type="ARBA" id="ARBA00022692"/>
    </source>
</evidence>
<dbReference type="InterPro" id="IPR000276">
    <property type="entry name" value="GPCR_Rhodpsn"/>
</dbReference>
<keyword evidence="13" id="KW-1185">Reference proteome</keyword>
<feature type="transmembrane region" description="Helical" evidence="10">
    <location>
        <begin position="167"/>
        <end position="185"/>
    </location>
</feature>
<keyword evidence="8 9" id="KW-0807">Transducer</keyword>
<dbReference type="Gene3D" id="1.20.1070.10">
    <property type="entry name" value="Rhodopsin 7-helix transmembrane proteins"/>
    <property type="match status" value="1"/>
</dbReference>
<accession>A0A8C6U3M8</accession>
<evidence type="ECO:0000313" key="12">
    <source>
        <dbReference type="Ensembl" id="ENSNMLP00000030567.1"/>
    </source>
</evidence>
<evidence type="ECO:0000256" key="2">
    <source>
        <dbReference type="ARBA" id="ARBA00022475"/>
    </source>
</evidence>
<keyword evidence="4 10" id="KW-1133">Transmembrane helix</keyword>
<dbReference type="Ensembl" id="ENSNMLT00000034087.1">
    <property type="protein sequence ID" value="ENSNMLP00000030567.1"/>
    <property type="gene ID" value="ENSNMLG00000019274.1"/>
</dbReference>
<evidence type="ECO:0000256" key="9">
    <source>
        <dbReference type="RuleBase" id="RU000688"/>
    </source>
</evidence>
<dbReference type="SUPFAM" id="SSF81321">
    <property type="entry name" value="Family A G protein-coupled receptor-like"/>
    <property type="match status" value="1"/>
</dbReference>
<feature type="transmembrane region" description="Helical" evidence="10">
    <location>
        <begin position="89"/>
        <end position="113"/>
    </location>
</feature>
<keyword evidence="2" id="KW-1003">Cell membrane</keyword>
<evidence type="ECO:0000256" key="7">
    <source>
        <dbReference type="ARBA" id="ARBA00023170"/>
    </source>
</evidence>
<proteinExistence type="inferred from homology"/>
<evidence type="ECO:0000256" key="6">
    <source>
        <dbReference type="ARBA" id="ARBA00023136"/>
    </source>
</evidence>
<evidence type="ECO:0000256" key="4">
    <source>
        <dbReference type="ARBA" id="ARBA00022989"/>
    </source>
</evidence>
<evidence type="ECO:0000256" key="1">
    <source>
        <dbReference type="ARBA" id="ARBA00004651"/>
    </source>
</evidence>
<feature type="transmembrane region" description="Helical" evidence="10">
    <location>
        <begin position="288"/>
        <end position="309"/>
    </location>
</feature>
<dbReference type="GO" id="GO:0001594">
    <property type="term" value="F:trace-amine receptor activity"/>
    <property type="evidence" value="ECO:0007669"/>
    <property type="project" value="TreeGrafter"/>
</dbReference>
<feature type="transmembrane region" description="Helical" evidence="10">
    <location>
        <begin position="248"/>
        <end position="268"/>
    </location>
</feature>
<keyword evidence="6 10" id="KW-0472">Membrane</keyword>
<feature type="transmembrane region" description="Helical" evidence="10">
    <location>
        <begin position="125"/>
        <end position="146"/>
    </location>
</feature>
<evidence type="ECO:0000313" key="13">
    <source>
        <dbReference type="Proteomes" id="UP000694523"/>
    </source>
</evidence>
<evidence type="ECO:0000259" key="11">
    <source>
        <dbReference type="PROSITE" id="PS50262"/>
    </source>
</evidence>
<organism evidence="12 13">
    <name type="scientific">Neogobius melanostomus</name>
    <name type="common">round goby</name>
    <dbReference type="NCBI Taxonomy" id="47308"/>
    <lineage>
        <taxon>Eukaryota</taxon>
        <taxon>Metazoa</taxon>
        <taxon>Chordata</taxon>
        <taxon>Craniata</taxon>
        <taxon>Vertebrata</taxon>
        <taxon>Euteleostomi</taxon>
        <taxon>Actinopterygii</taxon>
        <taxon>Neopterygii</taxon>
        <taxon>Teleostei</taxon>
        <taxon>Neoteleostei</taxon>
        <taxon>Acanthomorphata</taxon>
        <taxon>Gobiaria</taxon>
        <taxon>Gobiiformes</taxon>
        <taxon>Gobioidei</taxon>
        <taxon>Gobiidae</taxon>
        <taxon>Benthophilinae</taxon>
        <taxon>Neogobiini</taxon>
        <taxon>Neogobius</taxon>
    </lineage>
</organism>
<name>A0A8C6U3M8_9GOBI</name>
<reference evidence="12" key="2">
    <citation type="submission" date="2025-09" db="UniProtKB">
        <authorList>
            <consortium name="Ensembl"/>
        </authorList>
    </citation>
    <scope>IDENTIFICATION</scope>
</reference>
<evidence type="ECO:0000256" key="8">
    <source>
        <dbReference type="ARBA" id="ARBA00023224"/>
    </source>
</evidence>
<protein>
    <recommendedName>
        <fullName evidence="11">G-protein coupled receptors family 1 profile domain-containing protein</fullName>
    </recommendedName>
</protein>
<feature type="transmembrane region" description="Helical" evidence="10">
    <location>
        <begin position="57"/>
        <end position="77"/>
    </location>
</feature>
<comment type="subcellular location">
    <subcellularLocation>
        <location evidence="1">Cell membrane</location>
        <topology evidence="1">Multi-pass membrane protein</topology>
    </subcellularLocation>
</comment>
<comment type="similarity">
    <text evidence="9">Belongs to the G-protein coupled receptor 1 family.</text>
</comment>
<dbReference type="AlphaFoldDB" id="A0A8C6U3M8"/>
<feature type="domain" description="G-protein coupled receptors family 1 profile" evidence="11">
    <location>
        <begin position="69"/>
        <end position="302"/>
    </location>
</feature>
<evidence type="ECO:0000256" key="5">
    <source>
        <dbReference type="ARBA" id="ARBA00023040"/>
    </source>
</evidence>
<dbReference type="InterPro" id="IPR017452">
    <property type="entry name" value="GPCR_Rhodpsn_7TM"/>
</dbReference>
<dbReference type="GO" id="GO:0005886">
    <property type="term" value="C:plasma membrane"/>
    <property type="evidence" value="ECO:0007669"/>
    <property type="project" value="UniProtKB-SubCell"/>
</dbReference>
<keyword evidence="7 9" id="KW-0675">Receptor</keyword>
<dbReference type="PANTHER" id="PTHR24249">
    <property type="entry name" value="HISTAMINE RECEPTOR-RELATED G-PROTEIN COUPLED RECEPTOR"/>
    <property type="match status" value="1"/>
</dbReference>
<feature type="transmembrane region" description="Helical" evidence="10">
    <location>
        <begin position="197"/>
        <end position="220"/>
    </location>
</feature>
<dbReference type="PRINTS" id="PR00237">
    <property type="entry name" value="GPCRRHODOPSN"/>
</dbReference>
<keyword evidence="5 9" id="KW-0297">G-protein coupled receptor</keyword>
<dbReference type="PROSITE" id="PS00237">
    <property type="entry name" value="G_PROTEIN_RECEP_F1_1"/>
    <property type="match status" value="1"/>
</dbReference>
<dbReference type="PROSITE" id="PS50262">
    <property type="entry name" value="G_PROTEIN_RECEP_F1_2"/>
    <property type="match status" value="1"/>
</dbReference>
<dbReference type="InterPro" id="IPR050569">
    <property type="entry name" value="TAAR"/>
</dbReference>
<reference evidence="12" key="1">
    <citation type="submission" date="2025-08" db="UniProtKB">
        <authorList>
            <consortium name="Ensembl"/>
        </authorList>
    </citation>
    <scope>IDENTIFICATION</scope>
</reference>
<keyword evidence="3 9" id="KW-0812">Transmembrane</keyword>
<dbReference type="Pfam" id="PF00001">
    <property type="entry name" value="7tm_1"/>
    <property type="match status" value="2"/>
</dbReference>
<dbReference type="Proteomes" id="UP000694523">
    <property type="component" value="Unplaced"/>
</dbReference>
<evidence type="ECO:0000256" key="10">
    <source>
        <dbReference type="SAM" id="Phobius"/>
    </source>
</evidence>
<sequence>MTLQNYPQYEELKTYNSIEFVTLSLIMATVEAELCFPHLPNISCIKPNKFEMGPVDALLTFLSTLTAVLNLLVIISISHFRQLHSSTNLILLSLAVSDFLVGIMALPVFATLWKFCWYFDQLLCGLIYLVPTTALVASVGTVVLISTDRYIAICDSLHYQMKMTDKVINISICVCWIYGLLKYRFCLGECLVRGSRDVMFVFAFAIPVSTIVILYMKVFAKAASQARAIRSKVTTVTSKTSRKSEIKAARNLGIVVLVYLMCYSPLYLALYSEANFLIFGVSIHRISIYLSFLNSCINPLIYAMLYPWFRKAIRLIITLQILRNGSRDFKIV</sequence>
<dbReference type="PANTHER" id="PTHR24249:SF381">
    <property type="entry name" value="TRACE AMINE ASSOCIATED RECEPTOR 19P-RELATED"/>
    <property type="match status" value="1"/>
</dbReference>